<proteinExistence type="predicted"/>
<evidence type="ECO:0000313" key="4">
    <source>
        <dbReference type="Proteomes" id="UP000799757"/>
    </source>
</evidence>
<keyword evidence="1" id="KW-0472">Membrane</keyword>
<feature type="transmembrane region" description="Helical" evidence="1">
    <location>
        <begin position="174"/>
        <end position="192"/>
    </location>
</feature>
<keyword evidence="1" id="KW-0812">Transmembrane</keyword>
<sequence>MRIYAPLAPVGLFFSALCIANPEADPQQYTNNAPFSGAIYIVSPNGQQVTTTGTNMCPNYASISCSNINQPSWCCPNSFTCAAPPNSGGLIGCCPAGSSCGGSVNVASVTTITVQAAQQTNVVYVQPQPTTVAVYNVQQGVYCSTLTMDGPGLPTTRQGDCGTILIVNEGIPNMRTIGCGLGIVVVLLHLALGRMFQWI</sequence>
<feature type="signal peptide" evidence="2">
    <location>
        <begin position="1"/>
        <end position="20"/>
    </location>
</feature>
<dbReference type="PANTHER" id="PTHR39599:SF1">
    <property type="entry name" value="GPI-ANCHORED PROTEIN (EUROFUNG)"/>
    <property type="match status" value="1"/>
</dbReference>
<dbReference type="PANTHER" id="PTHR39599">
    <property type="entry name" value="GPI-ANCHORED PROTEIN (EUROFUNG)-RELATED-RELATED"/>
    <property type="match status" value="1"/>
</dbReference>
<dbReference type="AlphaFoldDB" id="A0A6A6WSI3"/>
<organism evidence="3 4">
    <name type="scientific">Melanomma pulvis-pyrius CBS 109.77</name>
    <dbReference type="NCBI Taxonomy" id="1314802"/>
    <lineage>
        <taxon>Eukaryota</taxon>
        <taxon>Fungi</taxon>
        <taxon>Dikarya</taxon>
        <taxon>Ascomycota</taxon>
        <taxon>Pezizomycotina</taxon>
        <taxon>Dothideomycetes</taxon>
        <taxon>Pleosporomycetidae</taxon>
        <taxon>Pleosporales</taxon>
        <taxon>Melanommataceae</taxon>
        <taxon>Melanomma</taxon>
    </lineage>
</organism>
<evidence type="ECO:0000256" key="1">
    <source>
        <dbReference type="SAM" id="Phobius"/>
    </source>
</evidence>
<dbReference type="EMBL" id="MU002360">
    <property type="protein sequence ID" value="KAF2787100.1"/>
    <property type="molecule type" value="Genomic_DNA"/>
</dbReference>
<reference evidence="3" key="1">
    <citation type="journal article" date="2020" name="Stud. Mycol.">
        <title>101 Dothideomycetes genomes: a test case for predicting lifestyles and emergence of pathogens.</title>
        <authorList>
            <person name="Haridas S."/>
            <person name="Albert R."/>
            <person name="Binder M."/>
            <person name="Bloem J."/>
            <person name="Labutti K."/>
            <person name="Salamov A."/>
            <person name="Andreopoulos B."/>
            <person name="Baker S."/>
            <person name="Barry K."/>
            <person name="Bills G."/>
            <person name="Bluhm B."/>
            <person name="Cannon C."/>
            <person name="Castanera R."/>
            <person name="Culley D."/>
            <person name="Daum C."/>
            <person name="Ezra D."/>
            <person name="Gonzalez J."/>
            <person name="Henrissat B."/>
            <person name="Kuo A."/>
            <person name="Liang C."/>
            <person name="Lipzen A."/>
            <person name="Lutzoni F."/>
            <person name="Magnuson J."/>
            <person name="Mondo S."/>
            <person name="Nolan M."/>
            <person name="Ohm R."/>
            <person name="Pangilinan J."/>
            <person name="Park H.-J."/>
            <person name="Ramirez L."/>
            <person name="Alfaro M."/>
            <person name="Sun H."/>
            <person name="Tritt A."/>
            <person name="Yoshinaga Y."/>
            <person name="Zwiers L.-H."/>
            <person name="Turgeon B."/>
            <person name="Goodwin S."/>
            <person name="Spatafora J."/>
            <person name="Crous P."/>
            <person name="Grigoriev I."/>
        </authorList>
    </citation>
    <scope>NUCLEOTIDE SEQUENCE</scope>
    <source>
        <strain evidence="3">CBS 109.77</strain>
    </source>
</reference>
<evidence type="ECO:0000256" key="2">
    <source>
        <dbReference type="SAM" id="SignalP"/>
    </source>
</evidence>
<dbReference type="Proteomes" id="UP000799757">
    <property type="component" value="Unassembled WGS sequence"/>
</dbReference>
<name>A0A6A6WSI3_9PLEO</name>
<accession>A0A6A6WSI3</accession>
<dbReference type="OrthoDB" id="2426396at2759"/>
<keyword evidence="2" id="KW-0732">Signal</keyword>
<gene>
    <name evidence="3" type="ORF">K505DRAFT_317271</name>
</gene>
<feature type="chain" id="PRO_5025445434" evidence="2">
    <location>
        <begin position="21"/>
        <end position="199"/>
    </location>
</feature>
<evidence type="ECO:0000313" key="3">
    <source>
        <dbReference type="EMBL" id="KAF2787100.1"/>
    </source>
</evidence>
<protein>
    <submittedName>
        <fullName evidence="3">Uncharacterized protein</fullName>
    </submittedName>
</protein>
<keyword evidence="4" id="KW-1185">Reference proteome</keyword>
<keyword evidence="1" id="KW-1133">Transmembrane helix</keyword>